<dbReference type="PANTHER" id="PTHR21015">
    <property type="entry name" value="UDP-N-ACETYLGLUCOSAMINE--N-ACETYLMURAMYL-(PENTAPEPTIDE) PYROPHOSPHORYL-UNDECAPRENOL N-ACETYLGLUCOSAMINE TRANSFERASE 1"/>
    <property type="match status" value="1"/>
</dbReference>
<dbReference type="InterPro" id="IPR056444">
    <property type="entry name" value="Zn_ribbon_GRF_2"/>
</dbReference>
<proteinExistence type="predicted"/>
<feature type="region of interest" description="Disordered" evidence="1">
    <location>
        <begin position="200"/>
        <end position="224"/>
    </location>
</feature>
<dbReference type="GO" id="GO:0016757">
    <property type="term" value="F:glycosyltransferase activity"/>
    <property type="evidence" value="ECO:0007669"/>
    <property type="project" value="TreeGrafter"/>
</dbReference>
<evidence type="ECO:0008006" key="6">
    <source>
        <dbReference type="Google" id="ProtNLM"/>
    </source>
</evidence>
<accession>A0AAE0KHX6</accession>
<evidence type="ECO:0000313" key="4">
    <source>
        <dbReference type="EMBL" id="KAK3376540.1"/>
    </source>
</evidence>
<reference evidence="4" key="1">
    <citation type="journal article" date="2023" name="Mol. Phylogenet. Evol.">
        <title>Genome-scale phylogeny and comparative genomics of the fungal order Sordariales.</title>
        <authorList>
            <person name="Hensen N."/>
            <person name="Bonometti L."/>
            <person name="Westerberg I."/>
            <person name="Brannstrom I.O."/>
            <person name="Guillou S."/>
            <person name="Cros-Aarteil S."/>
            <person name="Calhoun S."/>
            <person name="Haridas S."/>
            <person name="Kuo A."/>
            <person name="Mondo S."/>
            <person name="Pangilinan J."/>
            <person name="Riley R."/>
            <person name="LaButti K."/>
            <person name="Andreopoulos B."/>
            <person name="Lipzen A."/>
            <person name="Chen C."/>
            <person name="Yan M."/>
            <person name="Daum C."/>
            <person name="Ng V."/>
            <person name="Clum A."/>
            <person name="Steindorff A."/>
            <person name="Ohm R.A."/>
            <person name="Martin F."/>
            <person name="Silar P."/>
            <person name="Natvig D.O."/>
            <person name="Lalanne C."/>
            <person name="Gautier V."/>
            <person name="Ament-Velasquez S.L."/>
            <person name="Kruys A."/>
            <person name="Hutchinson M.I."/>
            <person name="Powell A.J."/>
            <person name="Barry K."/>
            <person name="Miller A.N."/>
            <person name="Grigoriev I.V."/>
            <person name="Debuchy R."/>
            <person name="Gladieux P."/>
            <person name="Hiltunen Thoren M."/>
            <person name="Johannesson H."/>
        </authorList>
    </citation>
    <scope>NUCLEOTIDE SEQUENCE</scope>
    <source>
        <strain evidence="4">CBS 958.72</strain>
    </source>
</reference>
<comment type="caution">
    <text evidence="4">The sequence shown here is derived from an EMBL/GenBank/DDBJ whole genome shotgun (WGS) entry which is preliminary data.</text>
</comment>
<reference evidence="4" key="2">
    <citation type="submission" date="2023-06" db="EMBL/GenBank/DDBJ databases">
        <authorList>
            <consortium name="Lawrence Berkeley National Laboratory"/>
            <person name="Haridas S."/>
            <person name="Hensen N."/>
            <person name="Bonometti L."/>
            <person name="Westerberg I."/>
            <person name="Brannstrom I.O."/>
            <person name="Guillou S."/>
            <person name="Cros-Aarteil S."/>
            <person name="Calhoun S."/>
            <person name="Kuo A."/>
            <person name="Mondo S."/>
            <person name="Pangilinan J."/>
            <person name="Riley R."/>
            <person name="Labutti K."/>
            <person name="Andreopoulos B."/>
            <person name="Lipzen A."/>
            <person name="Chen C."/>
            <person name="Yanf M."/>
            <person name="Daum C."/>
            <person name="Ng V."/>
            <person name="Clum A."/>
            <person name="Steindorff A."/>
            <person name="Ohm R."/>
            <person name="Martin F."/>
            <person name="Silar P."/>
            <person name="Natvig D."/>
            <person name="Lalanne C."/>
            <person name="Gautier V."/>
            <person name="Ament-Velasquez S.L."/>
            <person name="Kruys A."/>
            <person name="Hutchinson M.I."/>
            <person name="Powell A.J."/>
            <person name="Barry K."/>
            <person name="Miller A.N."/>
            <person name="Grigoriev I.V."/>
            <person name="Debuchy R."/>
            <person name="Gladieux P."/>
            <person name="Thoren M.H."/>
            <person name="Johannesson H."/>
        </authorList>
    </citation>
    <scope>NUCLEOTIDE SEQUENCE</scope>
    <source>
        <strain evidence="4">CBS 958.72</strain>
    </source>
</reference>
<feature type="domain" description="GRF-like zinc ribbon" evidence="3">
    <location>
        <begin position="30"/>
        <end position="75"/>
    </location>
</feature>
<dbReference type="InterPro" id="IPR010610">
    <property type="entry name" value="EryCIII-like_C"/>
</dbReference>
<protein>
    <recommendedName>
        <fullName evidence="6">Glycosyltransferase family 1 protein</fullName>
    </recommendedName>
</protein>
<evidence type="ECO:0000259" key="3">
    <source>
        <dbReference type="Pfam" id="PF23549"/>
    </source>
</evidence>
<dbReference type="PANTHER" id="PTHR21015:SF22">
    <property type="entry name" value="GLYCOSYLTRANSFERASE"/>
    <property type="match status" value="1"/>
</dbReference>
<dbReference type="AlphaFoldDB" id="A0AAE0KHX6"/>
<dbReference type="Pfam" id="PF06722">
    <property type="entry name" value="EryCIII-like_C"/>
    <property type="match status" value="1"/>
</dbReference>
<dbReference type="Proteomes" id="UP001287356">
    <property type="component" value="Unassembled WGS sequence"/>
</dbReference>
<dbReference type="Pfam" id="PF23549">
    <property type="entry name" value="Zn_ribbon_GRF_2"/>
    <property type="match status" value="1"/>
</dbReference>
<feature type="compositionally biased region" description="Low complexity" evidence="1">
    <location>
        <begin position="205"/>
        <end position="216"/>
    </location>
</feature>
<evidence type="ECO:0000259" key="2">
    <source>
        <dbReference type="Pfam" id="PF06722"/>
    </source>
</evidence>
<dbReference type="Gene3D" id="3.40.50.2000">
    <property type="entry name" value="Glycogen Phosphorylase B"/>
    <property type="match status" value="2"/>
</dbReference>
<feature type="domain" description="Erythromycin biosynthesis protein CIII-like C-terminal" evidence="2">
    <location>
        <begin position="477"/>
        <end position="596"/>
    </location>
</feature>
<name>A0AAE0KHX6_9PEZI</name>
<organism evidence="4 5">
    <name type="scientific">Lasiosphaeria ovina</name>
    <dbReference type="NCBI Taxonomy" id="92902"/>
    <lineage>
        <taxon>Eukaryota</taxon>
        <taxon>Fungi</taxon>
        <taxon>Dikarya</taxon>
        <taxon>Ascomycota</taxon>
        <taxon>Pezizomycotina</taxon>
        <taxon>Sordariomycetes</taxon>
        <taxon>Sordariomycetidae</taxon>
        <taxon>Sordariales</taxon>
        <taxon>Lasiosphaeriaceae</taxon>
        <taxon>Lasiosphaeria</taxon>
    </lineage>
</organism>
<evidence type="ECO:0000313" key="5">
    <source>
        <dbReference type="Proteomes" id="UP001287356"/>
    </source>
</evidence>
<dbReference type="SUPFAM" id="SSF53756">
    <property type="entry name" value="UDP-Glycosyltransferase/glycogen phosphorylase"/>
    <property type="match status" value="1"/>
</dbReference>
<dbReference type="EMBL" id="JAULSN010000003">
    <property type="protein sequence ID" value="KAK3376540.1"/>
    <property type="molecule type" value="Genomic_DNA"/>
</dbReference>
<sequence>MSEEITPTYNHDILARQLLGEDVELSKHGPPCYSCDQASGLYTTSPGNPNGNAGRKYYRCRMCPFALRWVTWADAEGVDDANPLCNCKERSRADYRGVGGCGGGGPRNEANKFWTEEMAQSKQKGKPFLLFACHPLTGHFTPVCRIAAGLRERGWADISFLGSTSYRARIEGAGLEFMPVESEADHDDTTLFPKQLPGLATTAPGTNNSSTANGNTLPPSIIDSNHQTLDAIPAQWSSVKTALATLHARDPRREIIILCEAFFYGMVPLRLGAALPAGVPRPRSICISITPPAIRSADLPPFASAERAGFDPSPAGHARNAALWEQWTQRHAPELTERLADALRRAGASRPLAPPHDVFMSGGNYVVHDAVLQVGLPAFEYPRADFPAGFRIVGVLPPVAQAAKRLPWVWWDEDVVAAKKDGRMRKIVVVAQGTVETEPTELIIPTLQILAGRGVRDDGDGDDILTIAILGSRGARLAPEHVPANARVVDYLAYDAVLPYADVWVHNGGYGATMHGIAHGVPMVIAGEGQDKLENGRRVAWSGLGVDLACARPPRDALAGAIDEVLRNPTYKEVARRMQETARSMDCFKEVEDEILKLAGHPEHVNGI</sequence>
<gene>
    <name evidence="4" type="ORF">B0T24DRAFT_718873</name>
</gene>
<keyword evidence="5" id="KW-1185">Reference proteome</keyword>
<evidence type="ECO:0000256" key="1">
    <source>
        <dbReference type="SAM" id="MobiDB-lite"/>
    </source>
</evidence>